<feature type="coiled-coil region" evidence="1">
    <location>
        <begin position="265"/>
        <end position="410"/>
    </location>
</feature>
<evidence type="ECO:0000313" key="3">
    <source>
        <dbReference type="EMBL" id="ALU45695.1"/>
    </source>
</evidence>
<gene>
    <name evidence="3" type="ORF">AT705_22415</name>
</gene>
<dbReference type="PANTHER" id="PTHR32114">
    <property type="entry name" value="ABC TRANSPORTER ABCH.3"/>
    <property type="match status" value="1"/>
</dbReference>
<proteinExistence type="predicted"/>
<keyword evidence="1" id="KW-0175">Coiled coil</keyword>
<feature type="coiled-coil region" evidence="1">
    <location>
        <begin position="625"/>
        <end position="683"/>
    </location>
</feature>
<name>A0A0U3IC62_9GAMM</name>
<feature type="coiled-coil region" evidence="1">
    <location>
        <begin position="802"/>
        <end position="836"/>
    </location>
</feature>
<dbReference type="SUPFAM" id="SSF52540">
    <property type="entry name" value="P-loop containing nucleoside triphosphate hydrolases"/>
    <property type="match status" value="1"/>
</dbReference>
<dbReference type="Proteomes" id="UP000069015">
    <property type="component" value="Chromosome 2"/>
</dbReference>
<evidence type="ECO:0000313" key="4">
    <source>
        <dbReference type="Proteomes" id="UP000069015"/>
    </source>
</evidence>
<dbReference type="Pfam" id="PF13476">
    <property type="entry name" value="AAA_23"/>
    <property type="match status" value="1"/>
</dbReference>
<dbReference type="GO" id="GO:0006302">
    <property type="term" value="P:double-strand break repair"/>
    <property type="evidence" value="ECO:0007669"/>
    <property type="project" value="InterPro"/>
</dbReference>
<evidence type="ECO:0000259" key="2">
    <source>
        <dbReference type="Pfam" id="PF13476"/>
    </source>
</evidence>
<dbReference type="InterPro" id="IPR038729">
    <property type="entry name" value="Rad50/SbcC_AAA"/>
</dbReference>
<dbReference type="InterPro" id="IPR027417">
    <property type="entry name" value="P-loop_NTPase"/>
</dbReference>
<accession>A0A0U3IC62</accession>
<organism evidence="3 4">
    <name type="scientific">Pseudoalteromonas rubra</name>
    <dbReference type="NCBI Taxonomy" id="43658"/>
    <lineage>
        <taxon>Bacteria</taxon>
        <taxon>Pseudomonadati</taxon>
        <taxon>Pseudomonadota</taxon>
        <taxon>Gammaproteobacteria</taxon>
        <taxon>Alteromonadales</taxon>
        <taxon>Pseudoalteromonadaceae</taxon>
        <taxon>Pseudoalteromonas</taxon>
    </lineage>
</organism>
<dbReference type="RefSeq" id="WP_058798555.1">
    <property type="nucleotide sequence ID" value="NZ_CP013612.1"/>
</dbReference>
<dbReference type="KEGG" id="prr:AT705_22415"/>
<feature type="coiled-coil region" evidence="1">
    <location>
        <begin position="999"/>
        <end position="1047"/>
    </location>
</feature>
<protein>
    <recommendedName>
        <fullName evidence="2">Rad50/SbcC-type AAA domain-containing protein</fullName>
    </recommendedName>
</protein>
<sequence>MKLLGIQVQNLASLADADIDFTQPPLKDTGLFAITGDTGAGKSTLLDAICLALYGKTARLKADAKNKVMLNGDELKLNDPRNLLRRGCVSARAEVTFCGQDGSQYRASWRVGRARNKLDGRIKEAEHQVVRLADDTVLTTKTTEAKQLLEQLLGLNFEQFSRAVLLAQHEFAAFLKANSDERAQLLETLTGTAKFSVIGKAIFEHHKAKQDALEQRKQSLNHVNLLSDEALAENQHTAAGLTAAIATARDEEKHLEQGIFWHQACNKLAEQCHQAELEQADCQQRLTTQAHDFDKARRAKAVEVIADNRAQARDMTAQLKQLELDISQLQQQDFAPQIRIAQDELQAAQTRLSEAKNQLQISTPALQSLRELDQQREANKQLLAQNSAEHNEQREQHEALQQRSETLGAQLQKDGQQVARLQQKCQADPDLTRVSEQWSQVSGALKHWQACQAQLGKLAQEQQHTKASADKDTQTQQALQPRLTELHQQLAGIEQNLSVTQSQLSELDYETLQFQRTQLIQAQQNQSQHAQLQQEQGEHRLHIDRLRHQHHSLQQQLKDTEQQDELTRQRVLLTQENLQQVRFRASDSVSKLRTQLVAGQECMVCGSTEHPYGVDHIDSHWQTLIADFESQYQAAEQARAQTQQRYHDLVGQAEQCNGQLQAALQHEAQLNSKLAQIAELLAQLPVEFRNIADPQALLAQLDHKLQTYSQLSKTQQQLWQQQQTAQRDIQQLEQQNQQLQSQLERAAQAMAYAQTRQTELATEQQETLSQIRQVYSTSAWWHAFEQSPEQAITQLGEQVHVRQQQLQQLSELQQKIDEGEQQAKLLRQQSQDKQAQLDKTAHARQTLTDKGDVLTRERTAIQPLEISADNWHQSLLDEQQHAESTQAQATQRVADLRQAQESQALTLAHKQQSQQQLQESLAKVQSRYQSWLVELQTQFDTLSEADVEALLQWDKSQWQALLAEYEAVSKALHTAQNKHIHLHEELASLRAKPVTEQGQAQLTERLAQLQQARDANQAQLISVNTVLKQHEDNQAYLAEQYEALQAQQAEYEHWHLLNRLLGDATGKTMRNLAQTQTLRILLQYANHHLSSLSHRYRLTVIGQSLEIAIIDRDMADEQRSVNTLSGGESFLVSLALALGLASLSSNQVQINSLFIDEGFGTLDPQTLSVALDALDALQSQGRKVGVISHVAEMTERVATQIKVQKQAGGFSSVTISER</sequence>
<dbReference type="PANTHER" id="PTHR32114:SF2">
    <property type="entry name" value="ABC TRANSPORTER ABCH.3"/>
    <property type="match status" value="1"/>
</dbReference>
<dbReference type="Pfam" id="PF13558">
    <property type="entry name" value="SbcC_Walker_B"/>
    <property type="match status" value="1"/>
</dbReference>
<dbReference type="Gene3D" id="3.40.50.300">
    <property type="entry name" value="P-loop containing nucleotide triphosphate hydrolases"/>
    <property type="match status" value="2"/>
</dbReference>
<feature type="domain" description="Rad50/SbcC-type AAA" evidence="2">
    <location>
        <begin position="6"/>
        <end position="222"/>
    </location>
</feature>
<feature type="coiled-coil region" evidence="1">
    <location>
        <begin position="722"/>
        <end position="756"/>
    </location>
</feature>
<dbReference type="GO" id="GO:0016887">
    <property type="term" value="F:ATP hydrolysis activity"/>
    <property type="evidence" value="ECO:0007669"/>
    <property type="project" value="InterPro"/>
</dbReference>
<dbReference type="AlphaFoldDB" id="A0A0U3IC62"/>
<dbReference type="EMBL" id="CP013612">
    <property type="protein sequence ID" value="ALU45695.1"/>
    <property type="molecule type" value="Genomic_DNA"/>
</dbReference>
<evidence type="ECO:0000256" key="1">
    <source>
        <dbReference type="SAM" id="Coils"/>
    </source>
</evidence>
<reference evidence="3 4" key="1">
    <citation type="submission" date="2015-12" db="EMBL/GenBank/DDBJ databases">
        <title>Complete genome sequence of Pseudoalteromonas rubra SCSIO 6842, harboring a conjugative plasmid.</title>
        <authorList>
            <person name="Li B."/>
            <person name="Wang X."/>
        </authorList>
    </citation>
    <scope>NUCLEOTIDE SEQUENCE [LARGE SCALE GENOMIC DNA]</scope>
    <source>
        <strain evidence="3 4">SCSIO 6842</strain>
    </source>
</reference>